<proteinExistence type="predicted"/>
<name>A0ABW3IZR4_9FLAO</name>
<dbReference type="RefSeq" id="WP_379754333.1">
    <property type="nucleotide sequence ID" value="NZ_JBHSYB010000012.1"/>
</dbReference>
<evidence type="ECO:0000256" key="1">
    <source>
        <dbReference type="SAM" id="SignalP"/>
    </source>
</evidence>
<feature type="signal peptide" evidence="1">
    <location>
        <begin position="1"/>
        <end position="29"/>
    </location>
</feature>
<sequence>MKLLKIKNNSSIFAVLLLTTLFLSCSDYLDVDTDTDNPTVAPLNQLLTNIEVAVNNIGDFENYTGSILQVYTHQMTVREEQDQYGTRGDNINMLNDWNATYLALTDINTLIAQATASNSSIYVGIAQMQKAYLLANAVDLWGDVPYSEANQLASGILSPKFDNQKAVYAAVFELIETAKENLSSTTDLVKPGKDDLFYGGDAEKWIRFANTFKLKLYNQLRLTSDFDQVGFDALIAEDNFFKSNADDFEFKRYNKLAPTDERNRFFLESYNSTQFTTNMSPWFYEILKGMNPNIHNANPDPRIPYYFFNQLKKDEFPPDQGNEETGDPKADYWDASTGFFTIRFGSIGPNRDFSTENSGTYPGIFPSGGRYDDGKGGVVDKIMAGEAGQPTAPTGIAPHRILTYDEFLYIQAELMQVGKISGNVADKLEEAMQASFAKVDQVVANNGTDQVVPKLVGSAGVTTFIEGILTEFNAGDATKKLEIIMTQKWVATFGDPTDQYTDYRRTGFPILANPDSSSKEYQLDNGDGFPIIDSQTVLNNAFQQSLFWPQSELNTNKNAPKQKVPGDYKIFWDN</sequence>
<comment type="caution">
    <text evidence="2">The sequence shown here is derived from an EMBL/GenBank/DDBJ whole genome shotgun (WGS) entry which is preliminary data.</text>
</comment>
<keyword evidence="3" id="KW-1185">Reference proteome</keyword>
<reference evidence="3" key="1">
    <citation type="journal article" date="2019" name="Int. J. Syst. Evol. Microbiol.">
        <title>The Global Catalogue of Microorganisms (GCM) 10K type strain sequencing project: providing services to taxonomists for standard genome sequencing and annotation.</title>
        <authorList>
            <consortium name="The Broad Institute Genomics Platform"/>
            <consortium name="The Broad Institute Genome Sequencing Center for Infectious Disease"/>
            <person name="Wu L."/>
            <person name="Ma J."/>
        </authorList>
    </citation>
    <scope>NUCLEOTIDE SEQUENCE [LARGE SCALE GENOMIC DNA]</scope>
    <source>
        <strain evidence="3">CECT 7649</strain>
    </source>
</reference>
<evidence type="ECO:0000313" key="3">
    <source>
        <dbReference type="Proteomes" id="UP001597051"/>
    </source>
</evidence>
<dbReference type="Proteomes" id="UP001597051">
    <property type="component" value="Unassembled WGS sequence"/>
</dbReference>
<organism evidence="2 3">
    <name type="scientific">Flavobacterium myungsuense</name>
    <dbReference type="NCBI Taxonomy" id="651823"/>
    <lineage>
        <taxon>Bacteria</taxon>
        <taxon>Pseudomonadati</taxon>
        <taxon>Bacteroidota</taxon>
        <taxon>Flavobacteriia</taxon>
        <taxon>Flavobacteriales</taxon>
        <taxon>Flavobacteriaceae</taxon>
        <taxon>Flavobacterium</taxon>
    </lineage>
</organism>
<dbReference type="PROSITE" id="PS51257">
    <property type="entry name" value="PROKAR_LIPOPROTEIN"/>
    <property type="match status" value="1"/>
</dbReference>
<dbReference type="InterPro" id="IPR011990">
    <property type="entry name" value="TPR-like_helical_dom_sf"/>
</dbReference>
<accession>A0ABW3IZR4</accession>
<dbReference type="EMBL" id="JBHTIZ010000011">
    <property type="protein sequence ID" value="MFD0983693.1"/>
    <property type="molecule type" value="Genomic_DNA"/>
</dbReference>
<dbReference type="Gene3D" id="1.25.40.390">
    <property type="match status" value="1"/>
</dbReference>
<protein>
    <submittedName>
        <fullName evidence="2">SusD/RagB family nutrient-binding outer membrane lipoprotein</fullName>
    </submittedName>
</protein>
<dbReference type="SUPFAM" id="SSF48452">
    <property type="entry name" value="TPR-like"/>
    <property type="match status" value="1"/>
</dbReference>
<dbReference type="Pfam" id="PF12771">
    <property type="entry name" value="SusD-like_2"/>
    <property type="match status" value="2"/>
</dbReference>
<dbReference type="InterPro" id="IPR041662">
    <property type="entry name" value="SusD-like_2"/>
</dbReference>
<keyword evidence="1" id="KW-0732">Signal</keyword>
<keyword evidence="2" id="KW-0449">Lipoprotein</keyword>
<gene>
    <name evidence="2" type="ORF">ACFQ0S_04290</name>
</gene>
<evidence type="ECO:0000313" key="2">
    <source>
        <dbReference type="EMBL" id="MFD0983693.1"/>
    </source>
</evidence>
<feature type="chain" id="PRO_5046990710" evidence="1">
    <location>
        <begin position="30"/>
        <end position="574"/>
    </location>
</feature>